<reference evidence="2" key="1">
    <citation type="submission" date="2016-10" db="EMBL/GenBank/DDBJ databases">
        <authorList>
            <person name="Varghese N."/>
            <person name="Submissions S."/>
        </authorList>
    </citation>
    <scope>NUCLEOTIDE SEQUENCE [LARGE SCALE GENOMIC DNA]</scope>
    <source>
        <strain evidence="2">DSM 24536</strain>
    </source>
</reference>
<dbReference type="EMBL" id="FNHH01000004">
    <property type="protein sequence ID" value="SDL99487.1"/>
    <property type="molecule type" value="Genomic_DNA"/>
</dbReference>
<accession>A0A1G9PMN7</accession>
<sequence>MCHNKVESLYLTMRYLGLNQNLNRLYYLVKRPADASQQVFLS</sequence>
<proteinExistence type="predicted"/>
<organism evidence="1 2">
    <name type="scientific">Daejeonella rubra</name>
    <dbReference type="NCBI Taxonomy" id="990371"/>
    <lineage>
        <taxon>Bacteria</taxon>
        <taxon>Pseudomonadati</taxon>
        <taxon>Bacteroidota</taxon>
        <taxon>Sphingobacteriia</taxon>
        <taxon>Sphingobacteriales</taxon>
        <taxon>Sphingobacteriaceae</taxon>
        <taxon>Daejeonella</taxon>
    </lineage>
</organism>
<dbReference type="STRING" id="990371.SAMN05421813_104180"/>
<gene>
    <name evidence="1" type="ORF">SAMN05421813_104180</name>
</gene>
<evidence type="ECO:0000313" key="2">
    <source>
        <dbReference type="Proteomes" id="UP000199226"/>
    </source>
</evidence>
<protein>
    <submittedName>
        <fullName evidence="1">Uncharacterized protein</fullName>
    </submittedName>
</protein>
<dbReference type="AlphaFoldDB" id="A0A1G9PMN7"/>
<keyword evidence="2" id="KW-1185">Reference proteome</keyword>
<dbReference type="Proteomes" id="UP000199226">
    <property type="component" value="Unassembled WGS sequence"/>
</dbReference>
<name>A0A1G9PMN7_9SPHI</name>
<evidence type="ECO:0000313" key="1">
    <source>
        <dbReference type="EMBL" id="SDL99487.1"/>
    </source>
</evidence>